<feature type="domain" description="ABC transporter" evidence="6">
    <location>
        <begin position="30"/>
        <end position="262"/>
    </location>
</feature>
<dbReference type="OrthoDB" id="9806726at2"/>
<dbReference type="PANTHER" id="PTHR42734">
    <property type="entry name" value="METAL TRANSPORT SYSTEM ATP-BINDING PROTEIN TM_0124-RELATED"/>
    <property type="match status" value="1"/>
</dbReference>
<organism evidence="7 8">
    <name type="scientific">Urbifossiella limnaea</name>
    <dbReference type="NCBI Taxonomy" id="2528023"/>
    <lineage>
        <taxon>Bacteria</taxon>
        <taxon>Pseudomonadati</taxon>
        <taxon>Planctomycetota</taxon>
        <taxon>Planctomycetia</taxon>
        <taxon>Gemmatales</taxon>
        <taxon>Gemmataceae</taxon>
        <taxon>Urbifossiella</taxon>
    </lineage>
</organism>
<dbReference type="InterPro" id="IPR003439">
    <property type="entry name" value="ABC_transporter-like_ATP-bd"/>
</dbReference>
<dbReference type="CDD" id="cd03235">
    <property type="entry name" value="ABC_Metallic_Cations"/>
    <property type="match status" value="1"/>
</dbReference>
<dbReference type="InterPro" id="IPR027417">
    <property type="entry name" value="P-loop_NTPase"/>
</dbReference>
<evidence type="ECO:0000313" key="8">
    <source>
        <dbReference type="Proteomes" id="UP000319576"/>
    </source>
</evidence>
<dbReference type="FunFam" id="3.40.50.300:FF:000134">
    <property type="entry name" value="Iron-enterobactin ABC transporter ATP-binding protein"/>
    <property type="match status" value="1"/>
</dbReference>
<keyword evidence="3" id="KW-0547">Nucleotide-binding</keyword>
<evidence type="ECO:0000313" key="7">
    <source>
        <dbReference type="EMBL" id="QDU20816.1"/>
    </source>
</evidence>
<keyword evidence="2" id="KW-0813">Transport</keyword>
<accession>A0A517XTG5</accession>
<dbReference type="Proteomes" id="UP000319576">
    <property type="component" value="Chromosome"/>
</dbReference>
<feature type="region of interest" description="Disordered" evidence="5">
    <location>
        <begin position="268"/>
        <end position="292"/>
    </location>
</feature>
<comment type="similarity">
    <text evidence="1">Belongs to the ABC transporter superfamily.</text>
</comment>
<dbReference type="EMBL" id="CP036273">
    <property type="protein sequence ID" value="QDU20816.1"/>
    <property type="molecule type" value="Genomic_DNA"/>
</dbReference>
<dbReference type="KEGG" id="uli:ETAA1_27770"/>
<reference evidence="7 8" key="1">
    <citation type="submission" date="2019-02" db="EMBL/GenBank/DDBJ databases">
        <title>Deep-cultivation of Planctomycetes and their phenomic and genomic characterization uncovers novel biology.</title>
        <authorList>
            <person name="Wiegand S."/>
            <person name="Jogler M."/>
            <person name="Boedeker C."/>
            <person name="Pinto D."/>
            <person name="Vollmers J."/>
            <person name="Rivas-Marin E."/>
            <person name="Kohn T."/>
            <person name="Peeters S.H."/>
            <person name="Heuer A."/>
            <person name="Rast P."/>
            <person name="Oberbeckmann S."/>
            <person name="Bunk B."/>
            <person name="Jeske O."/>
            <person name="Meyerdierks A."/>
            <person name="Storesund J.E."/>
            <person name="Kallscheuer N."/>
            <person name="Luecker S."/>
            <person name="Lage O.M."/>
            <person name="Pohl T."/>
            <person name="Merkel B.J."/>
            <person name="Hornburger P."/>
            <person name="Mueller R.-W."/>
            <person name="Bruemmer F."/>
            <person name="Labrenz M."/>
            <person name="Spormann A.M."/>
            <person name="Op den Camp H."/>
            <person name="Overmann J."/>
            <person name="Amann R."/>
            <person name="Jetten M.S.M."/>
            <person name="Mascher T."/>
            <person name="Medema M.H."/>
            <person name="Devos D.P."/>
            <person name="Kaster A.-K."/>
            <person name="Ovreas L."/>
            <person name="Rohde M."/>
            <person name="Galperin M.Y."/>
            <person name="Jogler C."/>
        </authorList>
    </citation>
    <scope>NUCLEOTIDE SEQUENCE [LARGE SCALE GENOMIC DNA]</scope>
    <source>
        <strain evidence="7 8">ETA_A1</strain>
    </source>
</reference>
<dbReference type="AlphaFoldDB" id="A0A517XTG5"/>
<dbReference type="InterPro" id="IPR017871">
    <property type="entry name" value="ABC_transporter-like_CS"/>
</dbReference>
<sequence length="292" mass="31217">MRSPDVAAERSGCGPSHGPTVPAPESPPAIDVHDLTVAYGEKPVLWDIDLTVPAGVLMGVVGPNGAGKTTLIRAMLGLLKPVAGRVLVQGKPYSARDRLVAYVPQRGTVDWDFPTTVLDVVTMGTYGRLGWFRRPGAKERAEATEALGRVGMAGFAGRQISQLSGGQQQRVFLARALVQDAPVYLMDEPFQGVDAVTERSIIDILRDLRSRGRTVVVVHHDLNTVPAYFDWVTLLNVRVVASGPVAEAFTPANLRAAYGERVTVVGPVSTPPGLTRPGGNRPHDGHPRIDDG</sequence>
<protein>
    <submittedName>
        <fullName evidence="7">High-affinity zinc uptake system ATP-binding protein ZnuC</fullName>
        <ecNumber evidence="7">3.6.3.-</ecNumber>
    </submittedName>
</protein>
<keyword evidence="8" id="KW-1185">Reference proteome</keyword>
<dbReference type="InterPro" id="IPR050153">
    <property type="entry name" value="Metal_Ion_Import_ABC"/>
</dbReference>
<keyword evidence="7" id="KW-0378">Hydrolase</keyword>
<dbReference type="Pfam" id="PF00005">
    <property type="entry name" value="ABC_tran"/>
    <property type="match status" value="1"/>
</dbReference>
<dbReference type="PROSITE" id="PS50893">
    <property type="entry name" value="ABC_TRANSPORTER_2"/>
    <property type="match status" value="1"/>
</dbReference>
<keyword evidence="4 7" id="KW-0067">ATP-binding</keyword>
<dbReference type="PANTHER" id="PTHR42734:SF5">
    <property type="entry name" value="IRON TRANSPORT SYSTEM ATP-BINDING PROTEIN HI_0361-RELATED"/>
    <property type="match status" value="1"/>
</dbReference>
<evidence type="ECO:0000256" key="1">
    <source>
        <dbReference type="ARBA" id="ARBA00005417"/>
    </source>
</evidence>
<name>A0A517XTG5_9BACT</name>
<dbReference type="SUPFAM" id="SSF52540">
    <property type="entry name" value="P-loop containing nucleoside triphosphate hydrolases"/>
    <property type="match status" value="1"/>
</dbReference>
<evidence type="ECO:0000259" key="6">
    <source>
        <dbReference type="PROSITE" id="PS50893"/>
    </source>
</evidence>
<feature type="region of interest" description="Disordered" evidence="5">
    <location>
        <begin position="1"/>
        <end position="27"/>
    </location>
</feature>
<feature type="compositionally biased region" description="Basic and acidic residues" evidence="5">
    <location>
        <begin position="281"/>
        <end position="292"/>
    </location>
</feature>
<dbReference type="GO" id="GO:0005524">
    <property type="term" value="F:ATP binding"/>
    <property type="evidence" value="ECO:0007669"/>
    <property type="project" value="UniProtKB-KW"/>
</dbReference>
<dbReference type="InterPro" id="IPR003593">
    <property type="entry name" value="AAA+_ATPase"/>
</dbReference>
<dbReference type="Gene3D" id="3.40.50.300">
    <property type="entry name" value="P-loop containing nucleotide triphosphate hydrolases"/>
    <property type="match status" value="1"/>
</dbReference>
<evidence type="ECO:0000256" key="4">
    <source>
        <dbReference type="ARBA" id="ARBA00022840"/>
    </source>
</evidence>
<dbReference type="SMART" id="SM00382">
    <property type="entry name" value="AAA"/>
    <property type="match status" value="1"/>
</dbReference>
<dbReference type="GO" id="GO:0016887">
    <property type="term" value="F:ATP hydrolysis activity"/>
    <property type="evidence" value="ECO:0007669"/>
    <property type="project" value="InterPro"/>
</dbReference>
<gene>
    <name evidence="7" type="primary">znuC_2</name>
    <name evidence="7" type="ORF">ETAA1_27770</name>
</gene>
<dbReference type="RefSeq" id="WP_145239014.1">
    <property type="nucleotide sequence ID" value="NZ_CP036273.1"/>
</dbReference>
<evidence type="ECO:0000256" key="3">
    <source>
        <dbReference type="ARBA" id="ARBA00022741"/>
    </source>
</evidence>
<proteinExistence type="inferred from homology"/>
<dbReference type="EC" id="3.6.3.-" evidence="7"/>
<evidence type="ECO:0000256" key="5">
    <source>
        <dbReference type="SAM" id="MobiDB-lite"/>
    </source>
</evidence>
<evidence type="ECO:0000256" key="2">
    <source>
        <dbReference type="ARBA" id="ARBA00022448"/>
    </source>
</evidence>
<dbReference type="PROSITE" id="PS00211">
    <property type="entry name" value="ABC_TRANSPORTER_1"/>
    <property type="match status" value="1"/>
</dbReference>